<protein>
    <submittedName>
        <fullName evidence="2">Uncharacterized protein</fullName>
    </submittedName>
</protein>
<evidence type="ECO:0000313" key="2">
    <source>
        <dbReference type="EMBL" id="CAA7402322.1"/>
    </source>
</evidence>
<feature type="region of interest" description="Disordered" evidence="1">
    <location>
        <begin position="78"/>
        <end position="97"/>
    </location>
</feature>
<organism evidence="2 3">
    <name type="scientific">Spirodela intermedia</name>
    <name type="common">Intermediate duckweed</name>
    <dbReference type="NCBI Taxonomy" id="51605"/>
    <lineage>
        <taxon>Eukaryota</taxon>
        <taxon>Viridiplantae</taxon>
        <taxon>Streptophyta</taxon>
        <taxon>Embryophyta</taxon>
        <taxon>Tracheophyta</taxon>
        <taxon>Spermatophyta</taxon>
        <taxon>Magnoliopsida</taxon>
        <taxon>Liliopsida</taxon>
        <taxon>Araceae</taxon>
        <taxon>Lemnoideae</taxon>
        <taxon>Spirodela</taxon>
    </lineage>
</organism>
<keyword evidence="3" id="KW-1185">Reference proteome</keyword>
<accession>A0A7I8KXS6</accession>
<gene>
    <name evidence="2" type="ORF">SI8410_09013000</name>
</gene>
<dbReference type="EMBL" id="LR746272">
    <property type="protein sequence ID" value="CAA7402322.1"/>
    <property type="molecule type" value="Genomic_DNA"/>
</dbReference>
<name>A0A7I8KXS6_SPIIN</name>
<proteinExistence type="predicted"/>
<evidence type="ECO:0000313" key="3">
    <source>
        <dbReference type="Proteomes" id="UP000663760"/>
    </source>
</evidence>
<reference evidence="2" key="1">
    <citation type="submission" date="2020-02" db="EMBL/GenBank/DDBJ databases">
        <authorList>
            <person name="Scholz U."/>
            <person name="Mascher M."/>
            <person name="Fiebig A."/>
        </authorList>
    </citation>
    <scope>NUCLEOTIDE SEQUENCE</scope>
</reference>
<dbReference type="AlphaFoldDB" id="A0A7I8KXS6"/>
<sequence>MLKVASIILVPSAGRWTTPKWRRKKTRDRRMIERRQDPPDEATSVPTSVHRRAAACAGAVVSAQDDTVKNADLAAAVGFRQGQPLEDRRSPAVNPPP</sequence>
<feature type="region of interest" description="Disordered" evidence="1">
    <location>
        <begin position="20"/>
        <end position="49"/>
    </location>
</feature>
<dbReference type="Proteomes" id="UP000663760">
    <property type="component" value="Chromosome 9"/>
</dbReference>
<evidence type="ECO:0000256" key="1">
    <source>
        <dbReference type="SAM" id="MobiDB-lite"/>
    </source>
</evidence>
<feature type="compositionally biased region" description="Basic and acidic residues" evidence="1">
    <location>
        <begin position="29"/>
        <end position="38"/>
    </location>
</feature>